<dbReference type="AlphaFoldDB" id="A0A6B0UYY1"/>
<dbReference type="EMBL" id="GIFC01012651">
    <property type="protein sequence ID" value="MXU94734.1"/>
    <property type="molecule type" value="Transcribed_RNA"/>
</dbReference>
<name>A0A6B0UYY1_IXORI</name>
<proteinExistence type="predicted"/>
<keyword evidence="1" id="KW-0732">Signal</keyword>
<feature type="chain" id="PRO_5025394117" evidence="1">
    <location>
        <begin position="25"/>
        <end position="169"/>
    </location>
</feature>
<evidence type="ECO:0000313" key="2">
    <source>
        <dbReference type="EMBL" id="MXU94734.1"/>
    </source>
</evidence>
<accession>A0A6B0UYY1</accession>
<evidence type="ECO:0000256" key="1">
    <source>
        <dbReference type="SAM" id="SignalP"/>
    </source>
</evidence>
<reference evidence="2" key="1">
    <citation type="submission" date="2019-12" db="EMBL/GenBank/DDBJ databases">
        <title>An insight into the sialome of adult female Ixodes ricinus ticks feeding for 6 days.</title>
        <authorList>
            <person name="Perner J."/>
            <person name="Ribeiro J.M.C."/>
        </authorList>
    </citation>
    <scope>NUCLEOTIDE SEQUENCE</scope>
    <source>
        <strain evidence="2">Semi-engorged</strain>
        <tissue evidence="2">Salivary glands</tissue>
    </source>
</reference>
<feature type="signal peptide" evidence="1">
    <location>
        <begin position="1"/>
        <end position="24"/>
    </location>
</feature>
<sequence>MPRQGTLAAQLLVLHVVADHLLEAVQEGGDGQPVDHAPFGQDDAPQERELEQGLEAGLGKLLPQLARRLSVDGRAACGRVDGALVQQGHDLQHKVLGHVAGLRQDALPNQLDHLAVQHFVALLVFQALRRGWIARRKQELLECCGKLRPHILEVYLIVVGDGQANPENG</sequence>
<protein>
    <submittedName>
        <fullName evidence="2">Putative secreted protein</fullName>
    </submittedName>
</protein>
<organism evidence="2">
    <name type="scientific">Ixodes ricinus</name>
    <name type="common">Common tick</name>
    <name type="synonym">Acarus ricinus</name>
    <dbReference type="NCBI Taxonomy" id="34613"/>
    <lineage>
        <taxon>Eukaryota</taxon>
        <taxon>Metazoa</taxon>
        <taxon>Ecdysozoa</taxon>
        <taxon>Arthropoda</taxon>
        <taxon>Chelicerata</taxon>
        <taxon>Arachnida</taxon>
        <taxon>Acari</taxon>
        <taxon>Parasitiformes</taxon>
        <taxon>Ixodida</taxon>
        <taxon>Ixodoidea</taxon>
        <taxon>Ixodidae</taxon>
        <taxon>Ixodinae</taxon>
        <taxon>Ixodes</taxon>
    </lineage>
</organism>